<dbReference type="GO" id="GO:0047570">
    <property type="term" value="F:3-oxoadipate enol-lactonase activity"/>
    <property type="evidence" value="ECO:0007669"/>
    <property type="project" value="UniProtKB-EC"/>
</dbReference>
<dbReference type="Gene3D" id="3.40.50.1820">
    <property type="entry name" value="alpha/beta hydrolase"/>
    <property type="match status" value="1"/>
</dbReference>
<dbReference type="Pfam" id="PF00561">
    <property type="entry name" value="Abhydrolase_1"/>
    <property type="match status" value="1"/>
</dbReference>
<proteinExistence type="predicted"/>
<dbReference type="PRINTS" id="PR00111">
    <property type="entry name" value="ABHYDROLASE"/>
</dbReference>
<dbReference type="RefSeq" id="WP_017512115.1">
    <property type="nucleotide sequence ID" value="NZ_CP037900.1"/>
</dbReference>
<evidence type="ECO:0000313" key="2">
    <source>
        <dbReference type="EMBL" id="QBP08310.1"/>
    </source>
</evidence>
<sequence>MSDTSASTASQTNRLRVGDVHLQVRVDGTEGPWVILAHALGANLTLWDDTARHLAARYRVLRFDMRGHGGSDAPVGAYTMTRLADDVVALMDELDIAQAHFCGVSVGGMVAQTLGVRHPERLLSLTLVDTIHHTPLEARAMWADRIGQVEAHGMRGTVESTLNRWLTAPFRERHPEIVERIRKMLLETPVRGYVGVAQAIEAFDLARAISRIHCPTLVVVGDKDEGSPVSIAEAIAREIHGSRLEVLPDAAHLSFIEQPERFHAIFDAFLGHAACGGQCDIP</sequence>
<feature type="domain" description="AB hydrolase-1" evidence="1">
    <location>
        <begin position="32"/>
        <end position="259"/>
    </location>
</feature>
<keyword evidence="2" id="KW-0378">Hydrolase</keyword>
<dbReference type="AlphaFoldDB" id="A0A482IN94"/>
<dbReference type="OrthoDB" id="9793083at2"/>
<dbReference type="NCBIfam" id="TIGR02427">
    <property type="entry name" value="protocat_pcaD"/>
    <property type="match status" value="1"/>
</dbReference>
<accession>A0A482IN94</accession>
<dbReference type="InterPro" id="IPR026968">
    <property type="entry name" value="PcaD/CatD"/>
</dbReference>
<dbReference type="InterPro" id="IPR029058">
    <property type="entry name" value="AB_hydrolase_fold"/>
</dbReference>
<dbReference type="SUPFAM" id="SSF53474">
    <property type="entry name" value="alpha/beta-Hydrolases"/>
    <property type="match status" value="1"/>
</dbReference>
<protein>
    <submittedName>
        <fullName evidence="2">3-oxoadipate enol-lactonase</fullName>
        <ecNumber evidence="2">3.1.1.24</ecNumber>
    </submittedName>
</protein>
<evidence type="ECO:0000313" key="3">
    <source>
        <dbReference type="Proteomes" id="UP000253772"/>
    </source>
</evidence>
<dbReference type="GO" id="GO:0042952">
    <property type="term" value="P:beta-ketoadipate pathway"/>
    <property type="evidence" value="ECO:0007669"/>
    <property type="project" value="InterPro"/>
</dbReference>
<organism evidence="2 3">
    <name type="scientific">Cupriavidus metallidurans</name>
    <dbReference type="NCBI Taxonomy" id="119219"/>
    <lineage>
        <taxon>Bacteria</taxon>
        <taxon>Pseudomonadati</taxon>
        <taxon>Pseudomonadota</taxon>
        <taxon>Betaproteobacteria</taxon>
        <taxon>Burkholderiales</taxon>
        <taxon>Burkholderiaceae</taxon>
        <taxon>Cupriavidus</taxon>
    </lineage>
</organism>
<dbReference type="Proteomes" id="UP000253772">
    <property type="component" value="Chromosome c1"/>
</dbReference>
<dbReference type="EMBL" id="CP037900">
    <property type="protein sequence ID" value="QBP08310.1"/>
    <property type="molecule type" value="Genomic_DNA"/>
</dbReference>
<dbReference type="InterPro" id="IPR050471">
    <property type="entry name" value="AB_hydrolase"/>
</dbReference>
<dbReference type="PANTHER" id="PTHR43433">
    <property type="entry name" value="HYDROLASE, ALPHA/BETA FOLD FAMILY PROTEIN"/>
    <property type="match status" value="1"/>
</dbReference>
<dbReference type="InterPro" id="IPR000073">
    <property type="entry name" value="AB_hydrolase_1"/>
</dbReference>
<dbReference type="EC" id="3.1.1.24" evidence="2"/>
<evidence type="ECO:0000259" key="1">
    <source>
        <dbReference type="Pfam" id="PF00561"/>
    </source>
</evidence>
<reference evidence="2 3" key="1">
    <citation type="submission" date="2019-03" db="EMBL/GenBank/DDBJ databases">
        <title>Comparative insights into the high quality Complete genome sequence of highly metal resistant Cupriavidus metallidurans strain BS1 isolated from a gold-copper mine.</title>
        <authorList>
            <person name="Mazhar H.S."/>
            <person name="Rensing C."/>
        </authorList>
    </citation>
    <scope>NUCLEOTIDE SEQUENCE [LARGE SCALE GENOMIC DNA]</scope>
    <source>
        <strain evidence="2 3">BS1</strain>
    </source>
</reference>
<gene>
    <name evidence="2" type="primary">pcaD</name>
    <name evidence="2" type="ORF">DDF84_000430</name>
</gene>
<dbReference type="PANTHER" id="PTHR43433:SF5">
    <property type="entry name" value="AB HYDROLASE-1 DOMAIN-CONTAINING PROTEIN"/>
    <property type="match status" value="1"/>
</dbReference>
<name>A0A482IN94_9BURK</name>